<dbReference type="Pfam" id="PF02626">
    <property type="entry name" value="CT_A_B"/>
    <property type="match status" value="1"/>
</dbReference>
<accession>A0A364RF77</accession>
<name>A0A364RF77_9BACT</name>
<keyword evidence="2" id="KW-0378">Hydrolase</keyword>
<keyword evidence="1" id="KW-0547">Nucleotide-binding</keyword>
<dbReference type="SMART" id="SM00797">
    <property type="entry name" value="AHS2"/>
    <property type="match status" value="1"/>
</dbReference>
<sequence length="335" mass="36900">MSIKVLKPGLLSTIQDTGRYGYQKEGIMVSGAMDEVAIRIANLLIGNDQQAAALEVTLLGPTLYFEADCLIAITGADLSPSINGKPVKLWRPTLVKRNSTLAFGAPVRGCRAYIAVGGGFDVPEIMGSYATYLRAGIGGFKGRALQTGDILTCCKPVGNPKLHWEQLQETIGIGDYAQTTWSPSPELYPTYEHNSTIRAVKGPDYELFPSSSQEYLWTEKFMITTASDRMGYRLQGMPLSLTENKEMLSSAVTFGTIQVPAQGQLIILMADHQTTGGYPRIAQVITADLSQLAQVQPGKFIRFEETTLEKAQQLFIEQEQKIEQLKWALQFKINH</sequence>
<reference evidence="5 6" key="2">
    <citation type="submission" date="2018-07" db="EMBL/GenBank/DDBJ databases">
        <title>Pontibacter sp. 2b14 genomic sequence and assembly.</title>
        <authorList>
            <person name="Du Z.-J."/>
        </authorList>
    </citation>
    <scope>NUCLEOTIDE SEQUENCE [LARGE SCALE GENOMIC DNA]</scope>
    <source>
        <strain evidence="5 6">2b14</strain>
    </source>
</reference>
<evidence type="ECO:0000256" key="2">
    <source>
        <dbReference type="ARBA" id="ARBA00022801"/>
    </source>
</evidence>
<dbReference type="InterPro" id="IPR003778">
    <property type="entry name" value="CT_A_B"/>
</dbReference>
<dbReference type="PANTHER" id="PTHR43309">
    <property type="entry name" value="5-OXOPROLINASE SUBUNIT C"/>
    <property type="match status" value="1"/>
</dbReference>
<dbReference type="InterPro" id="IPR052708">
    <property type="entry name" value="PxpC"/>
</dbReference>
<dbReference type="PANTHER" id="PTHR43309:SF5">
    <property type="entry name" value="5-OXOPROLINASE SUBUNIT C"/>
    <property type="match status" value="1"/>
</dbReference>
<reference evidence="5 6" key="1">
    <citation type="submission" date="2018-06" db="EMBL/GenBank/DDBJ databases">
        <authorList>
            <person name="Liu Z.-W."/>
        </authorList>
    </citation>
    <scope>NUCLEOTIDE SEQUENCE [LARGE SCALE GENOMIC DNA]</scope>
    <source>
        <strain evidence="5 6">2b14</strain>
    </source>
</reference>
<evidence type="ECO:0000313" key="5">
    <source>
        <dbReference type="EMBL" id="RAU82934.1"/>
    </source>
</evidence>
<keyword evidence="3" id="KW-0067">ATP-binding</keyword>
<organism evidence="5 6">
    <name type="scientific">Pontibacter arcticus</name>
    <dbReference type="NCBI Taxonomy" id="2080288"/>
    <lineage>
        <taxon>Bacteria</taxon>
        <taxon>Pseudomonadati</taxon>
        <taxon>Bacteroidota</taxon>
        <taxon>Cytophagia</taxon>
        <taxon>Cytophagales</taxon>
        <taxon>Hymenobacteraceae</taxon>
        <taxon>Pontibacter</taxon>
    </lineage>
</organism>
<dbReference type="InterPro" id="IPR029000">
    <property type="entry name" value="Cyclophilin-like_dom_sf"/>
</dbReference>
<gene>
    <name evidence="5" type="ORF">DP923_06725</name>
</gene>
<keyword evidence="6" id="KW-1185">Reference proteome</keyword>
<comment type="caution">
    <text evidence="5">The sequence shown here is derived from an EMBL/GenBank/DDBJ whole genome shotgun (WGS) entry which is preliminary data.</text>
</comment>
<dbReference type="RefSeq" id="WP_112305083.1">
    <property type="nucleotide sequence ID" value="NZ_QMDV01000002.1"/>
</dbReference>
<evidence type="ECO:0000313" key="6">
    <source>
        <dbReference type="Proteomes" id="UP000251692"/>
    </source>
</evidence>
<dbReference type="GO" id="GO:0016787">
    <property type="term" value="F:hydrolase activity"/>
    <property type="evidence" value="ECO:0007669"/>
    <property type="project" value="UniProtKB-KW"/>
</dbReference>
<feature type="domain" description="Carboxyltransferase" evidence="4">
    <location>
        <begin position="24"/>
        <end position="321"/>
    </location>
</feature>
<evidence type="ECO:0000256" key="3">
    <source>
        <dbReference type="ARBA" id="ARBA00022840"/>
    </source>
</evidence>
<dbReference type="OrthoDB" id="9782422at2"/>
<dbReference type="AlphaFoldDB" id="A0A364RF77"/>
<dbReference type="GO" id="GO:0005524">
    <property type="term" value="F:ATP binding"/>
    <property type="evidence" value="ECO:0007669"/>
    <property type="project" value="UniProtKB-KW"/>
</dbReference>
<dbReference type="SUPFAM" id="SSF50891">
    <property type="entry name" value="Cyclophilin-like"/>
    <property type="match status" value="1"/>
</dbReference>
<dbReference type="Gene3D" id="2.40.100.10">
    <property type="entry name" value="Cyclophilin-like"/>
    <property type="match status" value="1"/>
</dbReference>
<dbReference type="Proteomes" id="UP000251692">
    <property type="component" value="Unassembled WGS sequence"/>
</dbReference>
<proteinExistence type="predicted"/>
<dbReference type="NCBIfam" id="TIGR00724">
    <property type="entry name" value="urea_amlyse_rel"/>
    <property type="match status" value="1"/>
</dbReference>
<protein>
    <submittedName>
        <fullName evidence="5">KipI antagonist</fullName>
    </submittedName>
</protein>
<dbReference type="EMBL" id="QMDV01000002">
    <property type="protein sequence ID" value="RAU82934.1"/>
    <property type="molecule type" value="Genomic_DNA"/>
</dbReference>
<evidence type="ECO:0000256" key="1">
    <source>
        <dbReference type="ARBA" id="ARBA00022741"/>
    </source>
</evidence>
<evidence type="ECO:0000259" key="4">
    <source>
        <dbReference type="SMART" id="SM00797"/>
    </source>
</evidence>